<dbReference type="InterPro" id="IPR003439">
    <property type="entry name" value="ABC_transporter-like_ATP-bd"/>
</dbReference>
<proteinExistence type="inferred from homology"/>
<dbReference type="InterPro" id="IPR015860">
    <property type="entry name" value="ABC_transpr_TagH-like"/>
</dbReference>
<name>A0A0G3M1S9_CHRGL</name>
<dbReference type="PANTHER" id="PTHR46743:SF2">
    <property type="entry name" value="TEICHOIC ACIDS EXPORT ATP-BINDING PROTEIN TAGH"/>
    <property type="match status" value="1"/>
</dbReference>
<dbReference type="EMBL" id="CP009928">
    <property type="protein sequence ID" value="AKK72839.1"/>
    <property type="molecule type" value="Genomic_DNA"/>
</dbReference>
<dbReference type="RefSeq" id="WP_053327868.1">
    <property type="nucleotide sequence ID" value="NZ_CP009928.1"/>
</dbReference>
<protein>
    <submittedName>
        <fullName evidence="6">ABC transporter</fullName>
    </submittedName>
</protein>
<comment type="similarity">
    <text evidence="1">Belongs to the ABC transporter superfamily.</text>
</comment>
<gene>
    <name evidence="6" type="ORF">OK18_09585</name>
</gene>
<dbReference type="PROSITE" id="PS50893">
    <property type="entry name" value="ABC_TRANSPORTER_2"/>
    <property type="match status" value="1"/>
</dbReference>
<dbReference type="Gene3D" id="3.40.50.300">
    <property type="entry name" value="P-loop containing nucleotide triphosphate hydrolases"/>
    <property type="match status" value="1"/>
</dbReference>
<evidence type="ECO:0000256" key="2">
    <source>
        <dbReference type="ARBA" id="ARBA00022448"/>
    </source>
</evidence>
<dbReference type="InterPro" id="IPR027417">
    <property type="entry name" value="P-loop_NTPase"/>
</dbReference>
<keyword evidence="4" id="KW-0067">ATP-binding</keyword>
<dbReference type="GO" id="GO:0016887">
    <property type="term" value="F:ATP hydrolysis activity"/>
    <property type="evidence" value="ECO:0007669"/>
    <property type="project" value="InterPro"/>
</dbReference>
<dbReference type="GO" id="GO:0140359">
    <property type="term" value="F:ABC-type transporter activity"/>
    <property type="evidence" value="ECO:0007669"/>
    <property type="project" value="InterPro"/>
</dbReference>
<evidence type="ECO:0000259" key="5">
    <source>
        <dbReference type="PROSITE" id="PS50893"/>
    </source>
</evidence>
<sequence>MLALKAENISKQYRLGEVGTGTLSHDLNRFWHRVRGKEDPYLKIGEANDRTSKGNSDYVWSLRDVNFEIEQGDAVGIIGRNGAGKSTLLKLLSKVTKPTTGKIYTNGRIASLLEVGTGFHPEMTGRENVFLNGAILGMTRKEIKRKFDEIVDFSGVERYIDTPVKRYSSGMYVRLAFAVAAHLESEILIVDEVLAVGDSEFQKKCLAKMSDVTNDQGRTILFVSHNMTAIKSLCNQGIVMSNGNIIYNGTTDKALSVYNGDKQSFGNSVILGDHKDFKNDLFELNSISLVDENLQTNEADFKENQKFNLLTDITIKDNSNDYHLSYIVKNFNNDILFTMSNFNKVSLQPGNNKLLCDIPKEFLNVGEYVLSLYIIRNIHESVLHEEDLLTFRISEKGKELGEWLGIEPGFIKTSFQWQLL</sequence>
<feature type="domain" description="ABC transporter" evidence="5">
    <location>
        <begin position="42"/>
        <end position="267"/>
    </location>
</feature>
<evidence type="ECO:0000313" key="7">
    <source>
        <dbReference type="Proteomes" id="UP000035213"/>
    </source>
</evidence>
<dbReference type="Proteomes" id="UP000035213">
    <property type="component" value="Chromosome"/>
</dbReference>
<dbReference type="PATRIC" id="fig|1324352.5.peg.2008"/>
<dbReference type="Pfam" id="PF00005">
    <property type="entry name" value="ABC_tran"/>
    <property type="match status" value="1"/>
</dbReference>
<dbReference type="AlphaFoldDB" id="A0A0G3M1S9"/>
<dbReference type="KEGG" id="cgn:OK18_09585"/>
<organism evidence="6 7">
    <name type="scientific">Chryseobacterium gallinarum</name>
    <dbReference type="NCBI Taxonomy" id="1324352"/>
    <lineage>
        <taxon>Bacteria</taxon>
        <taxon>Pseudomonadati</taxon>
        <taxon>Bacteroidota</taxon>
        <taxon>Flavobacteriia</taxon>
        <taxon>Flavobacteriales</taxon>
        <taxon>Weeksellaceae</taxon>
        <taxon>Chryseobacterium group</taxon>
        <taxon>Chryseobacterium</taxon>
    </lineage>
</organism>
<dbReference type="InterPro" id="IPR050683">
    <property type="entry name" value="Bact_Polysacc_Export_ATP-bd"/>
</dbReference>
<dbReference type="SMART" id="SM00382">
    <property type="entry name" value="AAA"/>
    <property type="match status" value="1"/>
</dbReference>
<evidence type="ECO:0000256" key="1">
    <source>
        <dbReference type="ARBA" id="ARBA00005417"/>
    </source>
</evidence>
<dbReference type="STRING" id="1324352.OK18_09585"/>
<dbReference type="CDD" id="cd03220">
    <property type="entry name" value="ABC_KpsT_Wzt"/>
    <property type="match status" value="1"/>
</dbReference>
<accession>A0A0G3M1S9</accession>
<evidence type="ECO:0000313" key="6">
    <source>
        <dbReference type="EMBL" id="AKK72839.1"/>
    </source>
</evidence>
<reference evidence="6 7" key="1">
    <citation type="submission" date="2014-11" db="EMBL/GenBank/DDBJ databases">
        <authorList>
            <person name="Park G.-S."/>
            <person name="Hong S.-J."/>
            <person name="Jung B.K."/>
            <person name="Khan A.R."/>
            <person name="Kwak Y."/>
            <person name="Shin J.-H."/>
        </authorList>
    </citation>
    <scope>NUCLEOTIDE SEQUENCE [LARGE SCALE GENOMIC DNA]</scope>
    <source>
        <strain evidence="6 7">DSM 27622</strain>
    </source>
</reference>
<dbReference type="SUPFAM" id="SSF52540">
    <property type="entry name" value="P-loop containing nucleoside triphosphate hydrolases"/>
    <property type="match status" value="1"/>
</dbReference>
<dbReference type="GO" id="GO:0016020">
    <property type="term" value="C:membrane"/>
    <property type="evidence" value="ECO:0007669"/>
    <property type="project" value="InterPro"/>
</dbReference>
<evidence type="ECO:0000256" key="4">
    <source>
        <dbReference type="ARBA" id="ARBA00022840"/>
    </source>
</evidence>
<evidence type="ECO:0000256" key="3">
    <source>
        <dbReference type="ARBA" id="ARBA00022741"/>
    </source>
</evidence>
<dbReference type="InterPro" id="IPR003593">
    <property type="entry name" value="AAA+_ATPase"/>
</dbReference>
<dbReference type="PANTHER" id="PTHR46743">
    <property type="entry name" value="TEICHOIC ACIDS EXPORT ATP-BINDING PROTEIN TAGH"/>
    <property type="match status" value="1"/>
</dbReference>
<keyword evidence="3" id="KW-0547">Nucleotide-binding</keyword>
<keyword evidence="2" id="KW-0813">Transport</keyword>
<dbReference type="OrthoDB" id="9801987at2"/>
<dbReference type="GO" id="GO:0005524">
    <property type="term" value="F:ATP binding"/>
    <property type="evidence" value="ECO:0007669"/>
    <property type="project" value="UniProtKB-KW"/>
</dbReference>